<dbReference type="GO" id="GO:0000723">
    <property type="term" value="P:telomere maintenance"/>
    <property type="evidence" value="ECO:0007669"/>
    <property type="project" value="InterPro"/>
</dbReference>
<evidence type="ECO:0000313" key="3">
    <source>
        <dbReference type="EMBL" id="CAG8787573.1"/>
    </source>
</evidence>
<dbReference type="InterPro" id="IPR051055">
    <property type="entry name" value="PIF1_helicase"/>
</dbReference>
<protein>
    <recommendedName>
        <fullName evidence="1">ATP-dependent DNA helicase</fullName>
        <ecNumber evidence="1">5.6.2.3</ecNumber>
    </recommendedName>
</protein>
<dbReference type="PANTHER" id="PTHR47642:SF5">
    <property type="entry name" value="ATP-DEPENDENT DNA HELICASE"/>
    <property type="match status" value="1"/>
</dbReference>
<proteinExistence type="inferred from homology"/>
<evidence type="ECO:0000256" key="1">
    <source>
        <dbReference type="RuleBase" id="RU363044"/>
    </source>
</evidence>
<dbReference type="AlphaFoldDB" id="A0A9N9P379"/>
<keyword evidence="1" id="KW-0067">ATP-binding</keyword>
<dbReference type="GO" id="GO:0006281">
    <property type="term" value="P:DNA repair"/>
    <property type="evidence" value="ECO:0007669"/>
    <property type="project" value="UniProtKB-KW"/>
</dbReference>
<dbReference type="GO" id="GO:0043139">
    <property type="term" value="F:5'-3' DNA helicase activity"/>
    <property type="evidence" value="ECO:0007669"/>
    <property type="project" value="UniProtKB-EC"/>
</dbReference>
<keyword evidence="4" id="KW-1185">Reference proteome</keyword>
<organism evidence="3 4">
    <name type="scientific">Cetraspora pellucida</name>
    <dbReference type="NCBI Taxonomy" id="1433469"/>
    <lineage>
        <taxon>Eukaryota</taxon>
        <taxon>Fungi</taxon>
        <taxon>Fungi incertae sedis</taxon>
        <taxon>Mucoromycota</taxon>
        <taxon>Glomeromycotina</taxon>
        <taxon>Glomeromycetes</taxon>
        <taxon>Diversisporales</taxon>
        <taxon>Gigasporaceae</taxon>
        <taxon>Cetraspora</taxon>
    </lineage>
</organism>
<comment type="catalytic activity">
    <reaction evidence="1">
        <text>ATP + H2O = ADP + phosphate + H(+)</text>
        <dbReference type="Rhea" id="RHEA:13065"/>
        <dbReference type="ChEBI" id="CHEBI:15377"/>
        <dbReference type="ChEBI" id="CHEBI:15378"/>
        <dbReference type="ChEBI" id="CHEBI:30616"/>
        <dbReference type="ChEBI" id="CHEBI:43474"/>
        <dbReference type="ChEBI" id="CHEBI:456216"/>
        <dbReference type="EC" id="5.6.2.3"/>
    </reaction>
</comment>
<keyword evidence="1" id="KW-0378">Hydrolase</keyword>
<name>A0A9N9P379_9GLOM</name>
<reference evidence="3" key="1">
    <citation type="submission" date="2021-06" db="EMBL/GenBank/DDBJ databases">
        <authorList>
            <person name="Kallberg Y."/>
            <person name="Tangrot J."/>
            <person name="Rosling A."/>
        </authorList>
    </citation>
    <scope>NUCLEOTIDE SEQUENCE</scope>
    <source>
        <strain evidence="3">FL966</strain>
    </source>
</reference>
<dbReference type="EC" id="5.6.2.3" evidence="1"/>
<dbReference type="PANTHER" id="PTHR47642">
    <property type="entry name" value="ATP-DEPENDENT DNA HELICASE"/>
    <property type="match status" value="1"/>
</dbReference>
<dbReference type="GO" id="GO:0005524">
    <property type="term" value="F:ATP binding"/>
    <property type="evidence" value="ECO:0007669"/>
    <property type="project" value="UniProtKB-KW"/>
</dbReference>
<dbReference type="InterPro" id="IPR010285">
    <property type="entry name" value="DNA_helicase_pif1-like_DEAD"/>
</dbReference>
<comment type="caution">
    <text evidence="3">The sequence shown here is derived from an EMBL/GenBank/DDBJ whole genome shotgun (WGS) entry which is preliminary data.</text>
</comment>
<accession>A0A9N9P379</accession>
<dbReference type="GO" id="GO:0006310">
    <property type="term" value="P:DNA recombination"/>
    <property type="evidence" value="ECO:0007669"/>
    <property type="project" value="UniProtKB-KW"/>
</dbReference>
<keyword evidence="1" id="KW-0347">Helicase</keyword>
<comment type="similarity">
    <text evidence="1">Belongs to the helicase family.</text>
</comment>
<evidence type="ECO:0000313" key="4">
    <source>
        <dbReference type="Proteomes" id="UP000789759"/>
    </source>
</evidence>
<keyword evidence="1" id="KW-0227">DNA damage</keyword>
<keyword evidence="1" id="KW-0233">DNA recombination</keyword>
<comment type="cofactor">
    <cofactor evidence="1">
        <name>Mg(2+)</name>
        <dbReference type="ChEBI" id="CHEBI:18420"/>
    </cofactor>
</comment>
<dbReference type="Proteomes" id="UP000789759">
    <property type="component" value="Unassembled WGS sequence"/>
</dbReference>
<keyword evidence="1" id="KW-0234">DNA repair</keyword>
<dbReference type="OrthoDB" id="5578775at2759"/>
<dbReference type="Pfam" id="PF05970">
    <property type="entry name" value="PIF1"/>
    <property type="match status" value="1"/>
</dbReference>
<evidence type="ECO:0000259" key="2">
    <source>
        <dbReference type="Pfam" id="PF05970"/>
    </source>
</evidence>
<keyword evidence="1" id="KW-0547">Nucleotide-binding</keyword>
<dbReference type="Gene3D" id="3.40.50.300">
    <property type="entry name" value="P-loop containing nucleotide triphosphate hydrolases"/>
    <property type="match status" value="1"/>
</dbReference>
<dbReference type="InterPro" id="IPR027417">
    <property type="entry name" value="P-loop_NTPase"/>
</dbReference>
<dbReference type="GO" id="GO:0016787">
    <property type="term" value="F:hydrolase activity"/>
    <property type="evidence" value="ECO:0007669"/>
    <property type="project" value="UniProtKB-KW"/>
</dbReference>
<gene>
    <name evidence="3" type="ORF">CPELLU_LOCUS16798</name>
</gene>
<feature type="domain" description="DNA helicase Pif1-like DEAD-box helicase" evidence="2">
    <location>
        <begin position="8"/>
        <end position="97"/>
    </location>
</feature>
<dbReference type="EMBL" id="CAJVQA010025938">
    <property type="protein sequence ID" value="CAG8787573.1"/>
    <property type="molecule type" value="Genomic_DNA"/>
</dbReference>
<sequence length="276" mass="31581">MTVDKVDSPVLVFASTGVAAFNINGSTFHSMLSLSILSKNNFNISDKRLNQLQSKLSYMKYFIIVKKSMVRCRMLALIDMRLWQAFPKHNNKHFVYKQFIEMYKLKVIQKQSETLTTRVEDKLGKIKQKQFSDAKYILPKWFKVDKINIEKLKSLNCPITKIIVTHTGIGAKNADSNVVIGLEAQLLLAKGTQIMLTANLWTNVGLINRAPLLVLQTERKLFQLHQFGVYRKSLILPQAIVDFGNKEFAAGLSFVAVSRVYALNNLMFKPFIFERL</sequence>